<reference evidence="1" key="1">
    <citation type="submission" date="2021-08" db="EMBL/GenBank/DDBJ databases">
        <title>Global Aspergillus fumigatus from environmental and clinical sources.</title>
        <authorList>
            <person name="Barber A."/>
            <person name="Sae-Ong T."/>
        </authorList>
    </citation>
    <scope>NUCLEOTIDE SEQUENCE</scope>
    <source>
        <strain evidence="1">NRZ-2016-071</strain>
    </source>
</reference>
<dbReference type="Proteomes" id="UP000813423">
    <property type="component" value="Unassembled WGS sequence"/>
</dbReference>
<organism evidence="1 2">
    <name type="scientific">Aspergillus fumigatus</name>
    <name type="common">Neosartorya fumigata</name>
    <dbReference type="NCBI Taxonomy" id="746128"/>
    <lineage>
        <taxon>Eukaryota</taxon>
        <taxon>Fungi</taxon>
        <taxon>Dikarya</taxon>
        <taxon>Ascomycota</taxon>
        <taxon>Pezizomycotina</taxon>
        <taxon>Eurotiomycetes</taxon>
        <taxon>Eurotiomycetidae</taxon>
        <taxon>Eurotiales</taxon>
        <taxon>Aspergillaceae</taxon>
        <taxon>Aspergillus</taxon>
        <taxon>Aspergillus subgen. Fumigati</taxon>
    </lineage>
</organism>
<dbReference type="InterPro" id="IPR040442">
    <property type="entry name" value="Pyrv_kinase-like_dom_sf"/>
</dbReference>
<dbReference type="InterPro" id="IPR039556">
    <property type="entry name" value="ICL/PEPM"/>
</dbReference>
<name>A0A229X4G3_ASPFM</name>
<protein>
    <recommendedName>
        <fullName evidence="3">Carboxyphosphonoenolpyruvate phosphonomutase-like protein</fullName>
    </recommendedName>
</protein>
<dbReference type="AlphaFoldDB" id="A0A229X4G3"/>
<sequence>MTSRTMHNDLAVKFRKLHVPGEPLVLTNVYDAATASIIAEHPSTKAVATASYAVAASQGIPDEKLTLSQNLAAVRSIAAVLKTPGDGLPRIPLTVDIQDGYEDVATTIREIIALGAVGCNLQDFDNANNRLRPMAQAVERIQLAMQAARDAGVPDFVINARTDVLLKHDGQNGGSVEDAIERGRAYLEAGACTVFVWGGSARGGVSEEEIQRLVEAFDGRLNVKMTLQEGSLTVPELREIGVARISLGPELYRAAMKAFKEKADAVLGYCG</sequence>
<dbReference type="Pfam" id="PF13714">
    <property type="entry name" value="PEP_mutase"/>
    <property type="match status" value="1"/>
</dbReference>
<evidence type="ECO:0000313" key="1">
    <source>
        <dbReference type="EMBL" id="KAH1908174.1"/>
    </source>
</evidence>
<accession>A0A229X4G3</accession>
<comment type="caution">
    <text evidence="1">The sequence shown here is derived from an EMBL/GenBank/DDBJ whole genome shotgun (WGS) entry which is preliminary data.</text>
</comment>
<evidence type="ECO:0008006" key="3">
    <source>
        <dbReference type="Google" id="ProtNLM"/>
    </source>
</evidence>
<dbReference type="PANTHER" id="PTHR42905">
    <property type="entry name" value="PHOSPHOENOLPYRUVATE CARBOXYLASE"/>
    <property type="match status" value="1"/>
</dbReference>
<dbReference type="PANTHER" id="PTHR42905:SF16">
    <property type="entry name" value="CARBOXYPHOSPHONOENOLPYRUVATE PHOSPHONOMUTASE-LIKE PROTEIN (AFU_ORTHOLOGUE AFUA_5G07230)"/>
    <property type="match status" value="1"/>
</dbReference>
<proteinExistence type="predicted"/>
<dbReference type="CDD" id="cd00377">
    <property type="entry name" value="ICL_PEPM"/>
    <property type="match status" value="1"/>
</dbReference>
<evidence type="ECO:0000313" key="2">
    <source>
        <dbReference type="Proteomes" id="UP000813423"/>
    </source>
</evidence>
<dbReference type="SUPFAM" id="SSF51621">
    <property type="entry name" value="Phosphoenolpyruvate/pyruvate domain"/>
    <property type="match status" value="1"/>
</dbReference>
<dbReference type="GO" id="GO:0003824">
    <property type="term" value="F:catalytic activity"/>
    <property type="evidence" value="ECO:0007669"/>
    <property type="project" value="InterPro"/>
</dbReference>
<gene>
    <name evidence="1" type="ORF">KXV57_003699</name>
</gene>
<dbReference type="InterPro" id="IPR015813">
    <property type="entry name" value="Pyrv/PenolPyrv_kinase-like_dom"/>
</dbReference>
<dbReference type="Gene3D" id="3.20.20.60">
    <property type="entry name" value="Phosphoenolpyruvate-binding domains"/>
    <property type="match status" value="1"/>
</dbReference>
<dbReference type="EMBL" id="JAIBSC010000022">
    <property type="protein sequence ID" value="KAH1908174.1"/>
    <property type="molecule type" value="Genomic_DNA"/>
</dbReference>